<dbReference type="Proteomes" id="UP001234297">
    <property type="component" value="Chromosome 11"/>
</dbReference>
<name>A0ACC2KVB0_PERAE</name>
<organism evidence="1 2">
    <name type="scientific">Persea americana</name>
    <name type="common">Avocado</name>
    <dbReference type="NCBI Taxonomy" id="3435"/>
    <lineage>
        <taxon>Eukaryota</taxon>
        <taxon>Viridiplantae</taxon>
        <taxon>Streptophyta</taxon>
        <taxon>Embryophyta</taxon>
        <taxon>Tracheophyta</taxon>
        <taxon>Spermatophyta</taxon>
        <taxon>Magnoliopsida</taxon>
        <taxon>Magnoliidae</taxon>
        <taxon>Laurales</taxon>
        <taxon>Lauraceae</taxon>
        <taxon>Persea</taxon>
    </lineage>
</organism>
<sequence>MASNLPFTTILLFISYSSLHPSYAGQIFKEFIFPNFTASSLQFIDNTGAFLASPNGIFSLSIYNMGLQEFSFYLCVIHVASNTIIWSANGNSPISRSGMMYLTAGGISITNANGKLSWTTPPLKAAVMALQLLDSGNLVLLDKSNMSLWQSFDHPTDTILISQSLSKGKMLTSALSDSNLTTGDYQFSVTSDGAVLQWGIQEYWKLSMDPRAVKLYNGEVSYIQMNQSGIYLFSGNGTVVIWAVSLSMSNIQIAMAKLDYKGRFSIISFSDSGSRVEFTAPVEDCHLPIPCGRLGLCRLNTSGCSCPSGFHVSNTLDNACLPYRNNESLPSTCNSNASFTYLGLGGGFRYFTNNFVRPTSFGGDFFTCQDLCTRNCSCLGFFYMNSSAFCYLLKNPLGSFFATADKSYKDSLGYIKMVSLTRNADDIVHNSKRDFPMFVLILIPGIGIFLSIILLVKCALWQKGSRISKAAVIKLGSRSSSISELFDTFPIPGLPARFTYEELEEATNHFNTPIGSGSCTFYFPLFALEMHQQGRYLDLVDQRLDGRVTSVEVERLVRIALCCLHLQPMLRPSMANVVAMLEGRMGLCTPRVDSLKFLFYGRRMRESEMVDGYGDDASLRQLAAFSLTSSTSSIHP</sequence>
<proteinExistence type="predicted"/>
<dbReference type="EMBL" id="CM056819">
    <property type="protein sequence ID" value="KAJ8625196.1"/>
    <property type="molecule type" value="Genomic_DNA"/>
</dbReference>
<comment type="caution">
    <text evidence="1">The sequence shown here is derived from an EMBL/GenBank/DDBJ whole genome shotgun (WGS) entry which is preliminary data.</text>
</comment>
<evidence type="ECO:0000313" key="2">
    <source>
        <dbReference type="Proteomes" id="UP001234297"/>
    </source>
</evidence>
<reference evidence="1 2" key="1">
    <citation type="journal article" date="2022" name="Hortic Res">
        <title>A haplotype resolved chromosomal level avocado genome allows analysis of novel avocado genes.</title>
        <authorList>
            <person name="Nath O."/>
            <person name="Fletcher S.J."/>
            <person name="Hayward A."/>
            <person name="Shaw L.M."/>
            <person name="Masouleh A.K."/>
            <person name="Furtado A."/>
            <person name="Henry R.J."/>
            <person name="Mitter N."/>
        </authorList>
    </citation>
    <scope>NUCLEOTIDE SEQUENCE [LARGE SCALE GENOMIC DNA]</scope>
    <source>
        <strain evidence="2">cv. Hass</strain>
    </source>
</reference>
<evidence type="ECO:0000313" key="1">
    <source>
        <dbReference type="EMBL" id="KAJ8625196.1"/>
    </source>
</evidence>
<gene>
    <name evidence="1" type="ORF">MRB53_033726</name>
</gene>
<keyword evidence="2" id="KW-1185">Reference proteome</keyword>
<accession>A0ACC2KVB0</accession>
<protein>
    <submittedName>
        <fullName evidence="1">Uncharacterized protein</fullName>
    </submittedName>
</protein>